<gene>
    <name evidence="2" type="ORF">HCJ59_02410</name>
</gene>
<comment type="caution">
    <text evidence="2">The sequence shown here is derived from an EMBL/GenBank/DDBJ whole genome shotgun (WGS) entry which is preliminary data.</text>
</comment>
<dbReference type="PANTHER" id="PTHR37809:SF1">
    <property type="entry name" value="RIBOSOMAL PROTEIN S12 METHYLTHIOTRANSFERASE ACCESSORY FACTOR YCAO"/>
    <property type="match status" value="1"/>
</dbReference>
<evidence type="ECO:0000313" key="2">
    <source>
        <dbReference type="EMBL" id="MBC1508763.1"/>
    </source>
</evidence>
<keyword evidence="3" id="KW-1185">Reference proteome</keyword>
<dbReference type="Gene3D" id="3.30.160.660">
    <property type="match status" value="1"/>
</dbReference>
<evidence type="ECO:0000259" key="1">
    <source>
        <dbReference type="PROSITE" id="PS51664"/>
    </source>
</evidence>
<name>A0ABR6STM3_9LIST</name>
<dbReference type="Gene3D" id="3.30.40.250">
    <property type="match status" value="1"/>
</dbReference>
<dbReference type="PROSITE" id="PS51664">
    <property type="entry name" value="YCAO"/>
    <property type="match status" value="1"/>
</dbReference>
<dbReference type="RefSeq" id="WP_185348746.1">
    <property type="nucleotide sequence ID" value="NZ_JAASTU010000034.1"/>
</dbReference>
<proteinExistence type="predicted"/>
<feature type="domain" description="YcaO" evidence="1">
    <location>
        <begin position="53"/>
        <end position="405"/>
    </location>
</feature>
<dbReference type="EMBL" id="JAASUB010000002">
    <property type="protein sequence ID" value="MBC1508763.1"/>
    <property type="molecule type" value="Genomic_DNA"/>
</dbReference>
<accession>A0ABR6STM3</accession>
<evidence type="ECO:0000313" key="3">
    <source>
        <dbReference type="Proteomes" id="UP000587800"/>
    </source>
</evidence>
<sequence length="405" mass="46841">MTVIKRQESPFLDEKYGLIKNIYTLPTYYGLPRVYVKMAFGGNYSTAGFNASGAGVTKSQANNSAIGEYIERYSCLHPNQEIQINNEEKINPSIFNKDATDNLDNYQWIMAYDCQKNKYVSVPADAIYLTYRSEKGSKWITTSTGAACGSNLNQCMWKGIAEIFERDAFQYIWRRQLTFQQIDIKSSKRLETYYKKYIKCDGIKIKLYRMELDWEMPAVFGVAEFENGGCVVSASVRFTWIEACEKTLLELAQSIVGYAAVILKKEKKDILDFSLIKEYQDHSLLYMSDNMSQHLEFLNKKNKKFELPHETIELDDGLIKSGFIKCVNKINKKIYFANVTSPELKNSSWLVGKTIIPGMLDIEPDFVKFLKDERLDEIDRNLIKMNKRDKQELNKKQPKIPHPFP</sequence>
<dbReference type="Proteomes" id="UP000587800">
    <property type="component" value="Unassembled WGS sequence"/>
</dbReference>
<protein>
    <recommendedName>
        <fullName evidence="1">YcaO domain-containing protein</fullName>
    </recommendedName>
</protein>
<dbReference type="Gene3D" id="3.30.1330.230">
    <property type="match status" value="1"/>
</dbReference>
<dbReference type="Pfam" id="PF02624">
    <property type="entry name" value="YcaO"/>
    <property type="match status" value="1"/>
</dbReference>
<reference evidence="2 3" key="1">
    <citation type="submission" date="2020-03" db="EMBL/GenBank/DDBJ databases">
        <title>Soil Listeria distribution.</title>
        <authorList>
            <person name="Liao J."/>
            <person name="Wiedmann M."/>
        </authorList>
    </citation>
    <scope>NUCLEOTIDE SEQUENCE [LARGE SCALE GENOMIC DNA]</scope>
    <source>
        <strain evidence="2 3">FSL L7-1515</strain>
    </source>
</reference>
<organism evidence="2 3">
    <name type="scientific">Listeria immobilis</name>
    <dbReference type="NCBI Taxonomy" id="2713502"/>
    <lineage>
        <taxon>Bacteria</taxon>
        <taxon>Bacillati</taxon>
        <taxon>Bacillota</taxon>
        <taxon>Bacilli</taxon>
        <taxon>Bacillales</taxon>
        <taxon>Listeriaceae</taxon>
        <taxon>Listeria</taxon>
    </lineage>
</organism>
<dbReference type="InterPro" id="IPR003776">
    <property type="entry name" value="YcaO-like_dom"/>
</dbReference>
<dbReference type="PANTHER" id="PTHR37809">
    <property type="entry name" value="RIBOSOMAL PROTEIN S12 METHYLTHIOTRANSFERASE ACCESSORY FACTOR YCAO"/>
    <property type="match status" value="1"/>
</dbReference>